<accession>A0A6N9YTZ9</accession>
<organism evidence="6 7">
    <name type="scientific">Phytoactinopolyspora alkaliphila</name>
    <dbReference type="NCBI Taxonomy" id="1783498"/>
    <lineage>
        <taxon>Bacteria</taxon>
        <taxon>Bacillati</taxon>
        <taxon>Actinomycetota</taxon>
        <taxon>Actinomycetes</taxon>
        <taxon>Jiangellales</taxon>
        <taxon>Jiangellaceae</taxon>
        <taxon>Phytoactinopolyspora</taxon>
    </lineage>
</organism>
<dbReference type="PANTHER" id="PTHR43078:SF6">
    <property type="entry name" value="UDP-GLUCURONIC ACID DECARBOXYLASE 1"/>
    <property type="match status" value="1"/>
</dbReference>
<dbReference type="SUPFAM" id="SSF51735">
    <property type="entry name" value="NAD(P)-binding Rossmann-fold domains"/>
    <property type="match status" value="1"/>
</dbReference>
<dbReference type="Gene3D" id="3.40.50.720">
    <property type="entry name" value="NAD(P)-binding Rossmann-like Domain"/>
    <property type="match status" value="1"/>
</dbReference>
<name>A0A6N9YTZ9_9ACTN</name>
<keyword evidence="7" id="KW-1185">Reference proteome</keyword>
<dbReference type="GO" id="GO:0070403">
    <property type="term" value="F:NAD+ binding"/>
    <property type="evidence" value="ECO:0007669"/>
    <property type="project" value="InterPro"/>
</dbReference>
<dbReference type="GO" id="GO:0048040">
    <property type="term" value="F:UDP-glucuronate decarboxylase activity"/>
    <property type="evidence" value="ECO:0007669"/>
    <property type="project" value="TreeGrafter"/>
</dbReference>
<dbReference type="Proteomes" id="UP000469185">
    <property type="component" value="Unassembled WGS sequence"/>
</dbReference>
<dbReference type="Pfam" id="PF01370">
    <property type="entry name" value="Epimerase"/>
    <property type="match status" value="1"/>
</dbReference>
<dbReference type="GO" id="GO:0005737">
    <property type="term" value="C:cytoplasm"/>
    <property type="evidence" value="ECO:0007669"/>
    <property type="project" value="TreeGrafter"/>
</dbReference>
<sequence>MKALVTGGAGFIGGHLSARLLADQHQVICVDDLSTGDYANIARMMDDPGFEFVQGSVLDAPLMDDLTARADTVFHLAAAVGVHLIMDRPLEALRTNVHGTETVLECAHRHGIRTLIASTSEVYGKGCAPVLREDQDRLLGSTLTRRWSYAEAKALDETLAHLYWRDLVAPTVIARLFNVAGPRQTGRYGMVIPRFVGQAIRGEPLTVHGNGTQTRSFCHVDDAVSGLIALIDHPAAYGEAFNIGRPEEVSIRQLAERVIALTGSPSVIEYVPYREAYGDGYEDIRRRVPDISRARNLVGFDPKLDLDDIIGSVVQDQVVRAKIAGNGYARRHAVSARDLEGERVR</sequence>
<proteinExistence type="predicted"/>
<evidence type="ECO:0000313" key="7">
    <source>
        <dbReference type="Proteomes" id="UP000469185"/>
    </source>
</evidence>
<gene>
    <name evidence="6" type="ORF">G1H11_24795</name>
</gene>
<dbReference type="InterPro" id="IPR001509">
    <property type="entry name" value="Epimerase_deHydtase"/>
</dbReference>
<keyword evidence="4" id="KW-0456">Lyase</keyword>
<keyword evidence="3" id="KW-0520">NAD</keyword>
<dbReference type="RefSeq" id="WP_163821379.1">
    <property type="nucleotide sequence ID" value="NZ_JAAGOB010000024.1"/>
</dbReference>
<dbReference type="PRINTS" id="PR01713">
    <property type="entry name" value="NUCEPIMERASE"/>
</dbReference>
<dbReference type="InterPro" id="IPR044516">
    <property type="entry name" value="UXS-like"/>
</dbReference>
<keyword evidence="2" id="KW-0210">Decarboxylase</keyword>
<dbReference type="PANTHER" id="PTHR43078">
    <property type="entry name" value="UDP-GLUCURONIC ACID DECARBOXYLASE-RELATED"/>
    <property type="match status" value="1"/>
</dbReference>
<comment type="cofactor">
    <cofactor evidence="1">
        <name>NAD(+)</name>
        <dbReference type="ChEBI" id="CHEBI:57540"/>
    </cofactor>
</comment>
<evidence type="ECO:0000256" key="4">
    <source>
        <dbReference type="ARBA" id="ARBA00023239"/>
    </source>
</evidence>
<comment type="caution">
    <text evidence="6">The sequence shown here is derived from an EMBL/GenBank/DDBJ whole genome shotgun (WGS) entry which is preliminary data.</text>
</comment>
<dbReference type="AlphaFoldDB" id="A0A6N9YTZ9"/>
<evidence type="ECO:0000256" key="1">
    <source>
        <dbReference type="ARBA" id="ARBA00001911"/>
    </source>
</evidence>
<evidence type="ECO:0000259" key="5">
    <source>
        <dbReference type="Pfam" id="PF01370"/>
    </source>
</evidence>
<dbReference type="InterPro" id="IPR036291">
    <property type="entry name" value="NAD(P)-bd_dom_sf"/>
</dbReference>
<feature type="domain" description="NAD-dependent epimerase/dehydratase" evidence="5">
    <location>
        <begin position="3"/>
        <end position="244"/>
    </location>
</feature>
<dbReference type="GO" id="GO:0042732">
    <property type="term" value="P:D-xylose metabolic process"/>
    <property type="evidence" value="ECO:0007669"/>
    <property type="project" value="InterPro"/>
</dbReference>
<evidence type="ECO:0000313" key="6">
    <source>
        <dbReference type="EMBL" id="NED98521.1"/>
    </source>
</evidence>
<reference evidence="6 7" key="1">
    <citation type="submission" date="2020-02" db="EMBL/GenBank/DDBJ databases">
        <authorList>
            <person name="Li X.-J."/>
            <person name="Feng X.-M."/>
        </authorList>
    </citation>
    <scope>NUCLEOTIDE SEQUENCE [LARGE SCALE GENOMIC DNA]</scope>
    <source>
        <strain evidence="6 7">CGMCC 4.7225</strain>
    </source>
</reference>
<evidence type="ECO:0000256" key="2">
    <source>
        <dbReference type="ARBA" id="ARBA00022793"/>
    </source>
</evidence>
<protein>
    <submittedName>
        <fullName evidence="6">NAD-dependent epimerase/dehydratase family protein</fullName>
    </submittedName>
</protein>
<evidence type="ECO:0000256" key="3">
    <source>
        <dbReference type="ARBA" id="ARBA00023027"/>
    </source>
</evidence>
<dbReference type="EMBL" id="JAAGOB010000024">
    <property type="protein sequence ID" value="NED98521.1"/>
    <property type="molecule type" value="Genomic_DNA"/>
</dbReference>